<dbReference type="Proteomes" id="UP000828390">
    <property type="component" value="Unassembled WGS sequence"/>
</dbReference>
<sequence length="142" mass="15593">MGRAESKDVGNSKLRTSLQHCLVGVSSLRWSGFWKSIEAEGLSCKAPTLIYIHGGGNDLTVVLSAVVCCAIASEITYLRDAFPPTKLIWIDVLGGINWGPTPKFLKALEKKRKQMNRFGCLWAQSLAQVMSYTSLARVMSSQ</sequence>
<reference evidence="1" key="1">
    <citation type="journal article" date="2019" name="bioRxiv">
        <title>The Genome of the Zebra Mussel, Dreissena polymorpha: A Resource for Invasive Species Research.</title>
        <authorList>
            <person name="McCartney M.A."/>
            <person name="Auch B."/>
            <person name="Kono T."/>
            <person name="Mallez S."/>
            <person name="Zhang Y."/>
            <person name="Obille A."/>
            <person name="Becker A."/>
            <person name="Abrahante J.E."/>
            <person name="Garbe J."/>
            <person name="Badalamenti J.P."/>
            <person name="Herman A."/>
            <person name="Mangelson H."/>
            <person name="Liachko I."/>
            <person name="Sullivan S."/>
            <person name="Sone E.D."/>
            <person name="Koren S."/>
            <person name="Silverstein K.A.T."/>
            <person name="Beckman K.B."/>
            <person name="Gohl D.M."/>
        </authorList>
    </citation>
    <scope>NUCLEOTIDE SEQUENCE</scope>
    <source>
        <strain evidence="1">Duluth1</strain>
        <tissue evidence="1">Whole animal</tissue>
    </source>
</reference>
<evidence type="ECO:0000313" key="1">
    <source>
        <dbReference type="EMBL" id="KAH3884424.1"/>
    </source>
</evidence>
<dbReference type="SUPFAM" id="SSF52266">
    <property type="entry name" value="SGNH hydrolase"/>
    <property type="match status" value="1"/>
</dbReference>
<accession>A0A9D4MZ82</accession>
<proteinExistence type="predicted"/>
<organism evidence="1 2">
    <name type="scientific">Dreissena polymorpha</name>
    <name type="common">Zebra mussel</name>
    <name type="synonym">Mytilus polymorpha</name>
    <dbReference type="NCBI Taxonomy" id="45954"/>
    <lineage>
        <taxon>Eukaryota</taxon>
        <taxon>Metazoa</taxon>
        <taxon>Spiralia</taxon>
        <taxon>Lophotrochozoa</taxon>
        <taxon>Mollusca</taxon>
        <taxon>Bivalvia</taxon>
        <taxon>Autobranchia</taxon>
        <taxon>Heteroconchia</taxon>
        <taxon>Euheterodonta</taxon>
        <taxon>Imparidentia</taxon>
        <taxon>Neoheterodontei</taxon>
        <taxon>Myida</taxon>
        <taxon>Dreissenoidea</taxon>
        <taxon>Dreissenidae</taxon>
        <taxon>Dreissena</taxon>
    </lineage>
</organism>
<comment type="caution">
    <text evidence="1">The sequence shown here is derived from an EMBL/GenBank/DDBJ whole genome shotgun (WGS) entry which is preliminary data.</text>
</comment>
<keyword evidence="2" id="KW-1185">Reference proteome</keyword>
<gene>
    <name evidence="1" type="ORF">DPMN_008402</name>
</gene>
<evidence type="ECO:0000313" key="2">
    <source>
        <dbReference type="Proteomes" id="UP000828390"/>
    </source>
</evidence>
<protein>
    <submittedName>
        <fullName evidence="1">Uncharacterized protein</fullName>
    </submittedName>
</protein>
<reference evidence="1" key="2">
    <citation type="submission" date="2020-11" db="EMBL/GenBank/DDBJ databases">
        <authorList>
            <person name="McCartney M.A."/>
            <person name="Auch B."/>
            <person name="Kono T."/>
            <person name="Mallez S."/>
            <person name="Becker A."/>
            <person name="Gohl D.M."/>
            <person name="Silverstein K.A.T."/>
            <person name="Koren S."/>
            <person name="Bechman K.B."/>
            <person name="Herman A."/>
            <person name="Abrahante J.E."/>
            <person name="Garbe J."/>
        </authorList>
    </citation>
    <scope>NUCLEOTIDE SEQUENCE</scope>
    <source>
        <strain evidence="1">Duluth1</strain>
        <tissue evidence="1">Whole animal</tissue>
    </source>
</reference>
<dbReference type="EMBL" id="JAIWYP010000001">
    <property type="protein sequence ID" value="KAH3884424.1"/>
    <property type="molecule type" value="Genomic_DNA"/>
</dbReference>
<name>A0A9D4MZ82_DREPO</name>
<dbReference type="AlphaFoldDB" id="A0A9D4MZ82"/>